<evidence type="ECO:0000313" key="21">
    <source>
        <dbReference type="Proteomes" id="UP000581087"/>
    </source>
</evidence>
<evidence type="ECO:0000256" key="10">
    <source>
        <dbReference type="ARBA" id="ARBA00023204"/>
    </source>
</evidence>
<comment type="catalytic activity">
    <reaction evidence="12">
        <text>Couples ATP hydrolysis with the unwinding of duplex DNA by translocating in the 3'-5' direction.</text>
        <dbReference type="EC" id="5.6.2.4"/>
    </reaction>
</comment>
<dbReference type="AlphaFoldDB" id="A0A4Q2LZN1"/>
<dbReference type="GO" id="GO:0043138">
    <property type="term" value="F:3'-5' DNA helicase activity"/>
    <property type="evidence" value="ECO:0007669"/>
    <property type="project" value="UniProtKB-EC"/>
</dbReference>
<evidence type="ECO:0000256" key="7">
    <source>
        <dbReference type="ARBA" id="ARBA00022839"/>
    </source>
</evidence>
<evidence type="ECO:0000256" key="8">
    <source>
        <dbReference type="ARBA" id="ARBA00022840"/>
    </source>
</evidence>
<accession>A0A4Q2LZN1</accession>
<dbReference type="InterPro" id="IPR000212">
    <property type="entry name" value="DNA_helicase_UvrD/REP"/>
</dbReference>
<dbReference type="InterPro" id="IPR011604">
    <property type="entry name" value="PDDEXK-like_dom_sf"/>
</dbReference>
<dbReference type="GO" id="GO:0005524">
    <property type="term" value="F:ATP binding"/>
    <property type="evidence" value="ECO:0007669"/>
    <property type="project" value="UniProtKB-UniRule"/>
</dbReference>
<evidence type="ECO:0000256" key="5">
    <source>
        <dbReference type="ARBA" id="ARBA00022801"/>
    </source>
</evidence>
<comment type="catalytic activity">
    <reaction evidence="14">
        <text>ATP + H2O = ADP + phosphate + H(+)</text>
        <dbReference type="Rhea" id="RHEA:13065"/>
        <dbReference type="ChEBI" id="CHEBI:15377"/>
        <dbReference type="ChEBI" id="CHEBI:15378"/>
        <dbReference type="ChEBI" id="CHEBI:30616"/>
        <dbReference type="ChEBI" id="CHEBI:43474"/>
        <dbReference type="ChEBI" id="CHEBI:456216"/>
        <dbReference type="EC" id="5.6.2.4"/>
    </reaction>
</comment>
<dbReference type="GO" id="GO:0033202">
    <property type="term" value="C:DNA helicase complex"/>
    <property type="evidence" value="ECO:0007669"/>
    <property type="project" value="TreeGrafter"/>
</dbReference>
<comment type="similarity">
    <text evidence="1">Belongs to the helicase family. UvrD subfamily.</text>
</comment>
<dbReference type="Gene3D" id="1.10.10.160">
    <property type="match status" value="1"/>
</dbReference>
<reference evidence="18 21" key="2">
    <citation type="submission" date="2020-07" db="EMBL/GenBank/DDBJ databases">
        <title>Sequencing the genomes of 1000 actinobacteria strains.</title>
        <authorList>
            <person name="Klenk H.-P."/>
        </authorList>
    </citation>
    <scope>NUCLEOTIDE SEQUENCE [LARGE SCALE GENOMIC DNA]</scope>
    <source>
        <strain evidence="18 21">DSM 23870</strain>
    </source>
</reference>
<dbReference type="Proteomes" id="UP000581087">
    <property type="component" value="Unassembled WGS sequence"/>
</dbReference>
<dbReference type="PROSITE" id="PS51198">
    <property type="entry name" value="UVRD_HELICASE_ATP_BIND"/>
    <property type="match status" value="1"/>
</dbReference>
<evidence type="ECO:0000256" key="6">
    <source>
        <dbReference type="ARBA" id="ARBA00022806"/>
    </source>
</evidence>
<evidence type="ECO:0000313" key="18">
    <source>
        <dbReference type="EMBL" id="NYD65593.1"/>
    </source>
</evidence>
<evidence type="ECO:0000256" key="12">
    <source>
        <dbReference type="ARBA" id="ARBA00034617"/>
    </source>
</evidence>
<feature type="domain" description="UvrD-like helicase ATP-binding" evidence="16">
    <location>
        <begin position="6"/>
        <end position="306"/>
    </location>
</feature>
<dbReference type="Gene3D" id="1.10.486.10">
    <property type="entry name" value="PCRA, domain 4"/>
    <property type="match status" value="1"/>
</dbReference>
<dbReference type="GO" id="GO:0004527">
    <property type="term" value="F:exonuclease activity"/>
    <property type="evidence" value="ECO:0007669"/>
    <property type="project" value="UniProtKB-KW"/>
</dbReference>
<keyword evidence="8 15" id="KW-0067">ATP-binding</keyword>
<comment type="caution">
    <text evidence="19">The sequence shown here is derived from an EMBL/GenBank/DDBJ whole genome shotgun (WGS) entry which is preliminary data.</text>
</comment>
<proteinExistence type="inferred from homology"/>
<evidence type="ECO:0000259" key="16">
    <source>
        <dbReference type="PROSITE" id="PS51198"/>
    </source>
</evidence>
<keyword evidence="5 15" id="KW-0378">Hydrolase</keyword>
<keyword evidence="4" id="KW-0227">DNA damage</keyword>
<keyword evidence="6 15" id="KW-0347">Helicase</keyword>
<evidence type="ECO:0000256" key="11">
    <source>
        <dbReference type="ARBA" id="ARBA00023235"/>
    </source>
</evidence>
<dbReference type="EMBL" id="JACCBI010000001">
    <property type="protein sequence ID" value="NYD65593.1"/>
    <property type="molecule type" value="Genomic_DNA"/>
</dbReference>
<dbReference type="PROSITE" id="PS51217">
    <property type="entry name" value="UVRD_HELICASE_CTER"/>
    <property type="match status" value="1"/>
</dbReference>
<keyword evidence="3 15" id="KW-0547">Nucleotide-binding</keyword>
<dbReference type="RefSeq" id="WP_129177189.1">
    <property type="nucleotide sequence ID" value="NZ_JACCBI010000001.1"/>
</dbReference>
<protein>
    <recommendedName>
        <fullName evidence="13">DNA 3'-5' helicase</fullName>
        <ecNumber evidence="13">5.6.2.4</ecNumber>
    </recommendedName>
</protein>
<dbReference type="InterPro" id="IPR014017">
    <property type="entry name" value="DNA_helicase_UvrD-like_C"/>
</dbReference>
<dbReference type="Pfam" id="PF00580">
    <property type="entry name" value="UvrD-helicase"/>
    <property type="match status" value="1"/>
</dbReference>
<evidence type="ECO:0000256" key="15">
    <source>
        <dbReference type="PROSITE-ProRule" id="PRU00560"/>
    </source>
</evidence>
<gene>
    <name evidence="18" type="ORF">BJ972_000112</name>
    <name evidence="19" type="ORF">ESP50_17430</name>
</gene>
<evidence type="ECO:0000259" key="17">
    <source>
        <dbReference type="PROSITE" id="PS51217"/>
    </source>
</evidence>
<keyword evidence="10" id="KW-0234">DNA repair</keyword>
<keyword evidence="7 18" id="KW-0269">Exonuclease</keyword>
<dbReference type="PANTHER" id="PTHR11070:SF59">
    <property type="entry name" value="DNA 3'-5' HELICASE"/>
    <property type="match status" value="1"/>
</dbReference>
<sequence>MSEYVSLDPSQHAVLALAAGRSAAVLGAPGSGKTTTAVEFVAEQVARHGVDPEDVLVLAPNRATATALRDRLAVRIGRPTNGPIARTANSIAFQLVRQASEGDVALLTGAEHDRVIDDLLEGALDEGRGPAWPEHLSPEVRRLRGFRTELRDLVMRTAEFGIDPAELARAARATERPEWSAAAEFLVEYSDVKDQALVGRFDSAELSAFAARLLLDTTPDDAPRVLGGLARVRLIVVDDAQEATESVIALLRGFAARGAAIVAFGDPDVGVNGFRGGRADLLGSLATTLGLGDADRFVLDHIYRGRPAIRAVVAEVSGHIGASLAGPQRRATLVSPSDEPGAAVVRIDAPSHAAECGRIAALLRERHLLGDVPWSQMTVVARSGADIAGIERALALVDVPTRGSVARSALRDEPGARPLLTAAALVLGRNELDAPLAAELLLGPLGSLDGVGLRRLRLALRQRELGAGGTRTSDELLVLGLADPDQLAEIDAPSARRAARLARTLRSASAVAAASGSIEDVLWALWEGSGLAEAWGTQAAGHGVLAEEANRALDGAVALFSSAQRFVERTPDAPARRFVDDVLGADVPEDSLAPQRGGEHVFVTTPPGLIGRSFDTVVIAGLQSGVWPNLRPRGSLLHADLLPDVVHALRERAPLPDVVRPVDERARVRADELRLFALAASRAERLLVLTCTSNDDEQPSPLMRFAPVDAPFARSRPLHLRGLVGALRRELAATGDRSAASALGTLARENVAGADPAEWYGLAAPSTTAPLVDLDGDPEAKVSISPSQIEKAEESPLAWFVDQMASPPRGVAASLGTLVHAVVESAADSGDIDAETLDRHVDDRWGELRFEADWLAEREREKVRRMTRGAAEYLAQFADDTKVLVSSESSFTIEFDQFVVRGTIDRVERSGDGTLVIVDLKTGKSVPAIKGMSENAQLGAYQLAERDGVIDVGGEGAQPGGAKLVFLARPDKGMAYTERAQQAFSDEELDAFRERVRGIGRTMAASHFEAHEPSGAKPHLSAWQIRVHLVKAVSA</sequence>
<dbReference type="Proteomes" id="UP000292686">
    <property type="component" value="Unassembled WGS sequence"/>
</dbReference>
<dbReference type="GO" id="GO:0005829">
    <property type="term" value="C:cytosol"/>
    <property type="evidence" value="ECO:0007669"/>
    <property type="project" value="TreeGrafter"/>
</dbReference>
<dbReference type="InterPro" id="IPR014016">
    <property type="entry name" value="UvrD-like_ATP-bd"/>
</dbReference>
<reference evidence="19 20" key="1">
    <citation type="submission" date="2019-01" db="EMBL/GenBank/DDBJ databases">
        <title>Agromyces.</title>
        <authorList>
            <person name="Li J."/>
        </authorList>
    </citation>
    <scope>NUCLEOTIDE SEQUENCE [LARGE SCALE GENOMIC DNA]</scope>
    <source>
        <strain evidence="19 20">DSM 23870</strain>
    </source>
</reference>
<dbReference type="SUPFAM" id="SSF52540">
    <property type="entry name" value="P-loop containing nucleoside triphosphate hydrolases"/>
    <property type="match status" value="1"/>
</dbReference>
<evidence type="ECO:0000256" key="9">
    <source>
        <dbReference type="ARBA" id="ARBA00023125"/>
    </source>
</evidence>
<evidence type="ECO:0000313" key="20">
    <source>
        <dbReference type="Proteomes" id="UP000292686"/>
    </source>
</evidence>
<keyword evidence="11" id="KW-0413">Isomerase</keyword>
<dbReference type="InterPro" id="IPR038726">
    <property type="entry name" value="PDDEXK_AddAB-type"/>
</dbReference>
<dbReference type="GO" id="GO:0000725">
    <property type="term" value="P:recombinational repair"/>
    <property type="evidence" value="ECO:0007669"/>
    <property type="project" value="TreeGrafter"/>
</dbReference>
<evidence type="ECO:0000313" key="19">
    <source>
        <dbReference type="EMBL" id="RXZ85015.1"/>
    </source>
</evidence>
<evidence type="ECO:0000256" key="2">
    <source>
        <dbReference type="ARBA" id="ARBA00022722"/>
    </source>
</evidence>
<dbReference type="Gene3D" id="3.40.50.300">
    <property type="entry name" value="P-loop containing nucleotide triphosphate hydrolases"/>
    <property type="match status" value="2"/>
</dbReference>
<feature type="domain" description="UvrD-like helicase C-terminal" evidence="17">
    <location>
        <begin position="313"/>
        <end position="597"/>
    </location>
</feature>
<feature type="binding site" evidence="15">
    <location>
        <begin position="27"/>
        <end position="34"/>
    </location>
    <ligand>
        <name>ATP</name>
        <dbReference type="ChEBI" id="CHEBI:30616"/>
    </ligand>
</feature>
<evidence type="ECO:0000256" key="1">
    <source>
        <dbReference type="ARBA" id="ARBA00009922"/>
    </source>
</evidence>
<evidence type="ECO:0000256" key="4">
    <source>
        <dbReference type="ARBA" id="ARBA00022763"/>
    </source>
</evidence>
<name>A0A4Q2LZN1_9MICO</name>
<organism evidence="19 20">
    <name type="scientific">Agromyces atrinae</name>
    <dbReference type="NCBI Taxonomy" id="592376"/>
    <lineage>
        <taxon>Bacteria</taxon>
        <taxon>Bacillati</taxon>
        <taxon>Actinomycetota</taxon>
        <taxon>Actinomycetes</taxon>
        <taxon>Micrococcales</taxon>
        <taxon>Microbacteriaceae</taxon>
        <taxon>Agromyces</taxon>
    </lineage>
</organism>
<dbReference type="GO" id="GO:0003677">
    <property type="term" value="F:DNA binding"/>
    <property type="evidence" value="ECO:0007669"/>
    <property type="project" value="UniProtKB-KW"/>
</dbReference>
<keyword evidence="20" id="KW-1185">Reference proteome</keyword>
<dbReference type="InterPro" id="IPR027417">
    <property type="entry name" value="P-loop_NTPase"/>
</dbReference>
<dbReference type="EC" id="5.6.2.4" evidence="13"/>
<dbReference type="PANTHER" id="PTHR11070">
    <property type="entry name" value="UVRD / RECB / PCRA DNA HELICASE FAMILY MEMBER"/>
    <property type="match status" value="1"/>
</dbReference>
<dbReference type="Pfam" id="PF12705">
    <property type="entry name" value="PDDEXK_1"/>
    <property type="match status" value="1"/>
</dbReference>
<keyword evidence="9" id="KW-0238">DNA-binding</keyword>
<keyword evidence="2" id="KW-0540">Nuclease</keyword>
<dbReference type="EMBL" id="SDPM01000014">
    <property type="protein sequence ID" value="RXZ85015.1"/>
    <property type="molecule type" value="Genomic_DNA"/>
</dbReference>
<evidence type="ECO:0000256" key="13">
    <source>
        <dbReference type="ARBA" id="ARBA00034808"/>
    </source>
</evidence>
<dbReference type="InterPro" id="IPR013986">
    <property type="entry name" value="DExx_box_DNA_helicase_dom_sf"/>
</dbReference>
<dbReference type="Gene3D" id="3.90.320.10">
    <property type="match status" value="1"/>
</dbReference>
<evidence type="ECO:0000256" key="14">
    <source>
        <dbReference type="ARBA" id="ARBA00048988"/>
    </source>
</evidence>
<dbReference type="OrthoDB" id="5240387at2"/>
<evidence type="ECO:0000256" key="3">
    <source>
        <dbReference type="ARBA" id="ARBA00022741"/>
    </source>
</evidence>